<keyword evidence="3" id="KW-1185">Reference proteome</keyword>
<name>A0A8H6HHU7_9AGAR</name>
<proteinExistence type="predicted"/>
<feature type="region of interest" description="Disordered" evidence="1">
    <location>
        <begin position="83"/>
        <end position="115"/>
    </location>
</feature>
<dbReference type="EMBL" id="JACGCI010000090">
    <property type="protein sequence ID" value="KAF6746650.1"/>
    <property type="molecule type" value="Genomic_DNA"/>
</dbReference>
<dbReference type="AlphaFoldDB" id="A0A8H6HHU7"/>
<reference evidence="2 3" key="1">
    <citation type="submission" date="2020-07" db="EMBL/GenBank/DDBJ databases">
        <title>Comparative genomics of pyrophilous fungi reveals a link between fire events and developmental genes.</title>
        <authorList>
            <consortium name="DOE Joint Genome Institute"/>
            <person name="Steindorff A.S."/>
            <person name="Carver A."/>
            <person name="Calhoun S."/>
            <person name="Stillman K."/>
            <person name="Liu H."/>
            <person name="Lipzen A."/>
            <person name="Pangilinan J."/>
            <person name="Labutti K."/>
            <person name="Bruns T.D."/>
            <person name="Grigoriev I.V."/>
        </authorList>
    </citation>
    <scope>NUCLEOTIDE SEQUENCE [LARGE SCALE GENOMIC DNA]</scope>
    <source>
        <strain evidence="2 3">CBS 144469</strain>
    </source>
</reference>
<organism evidence="2 3">
    <name type="scientific">Ephemerocybe angulata</name>
    <dbReference type="NCBI Taxonomy" id="980116"/>
    <lineage>
        <taxon>Eukaryota</taxon>
        <taxon>Fungi</taxon>
        <taxon>Dikarya</taxon>
        <taxon>Basidiomycota</taxon>
        <taxon>Agaricomycotina</taxon>
        <taxon>Agaricomycetes</taxon>
        <taxon>Agaricomycetidae</taxon>
        <taxon>Agaricales</taxon>
        <taxon>Agaricineae</taxon>
        <taxon>Psathyrellaceae</taxon>
        <taxon>Ephemerocybe</taxon>
    </lineage>
</organism>
<accession>A0A8H6HHU7</accession>
<evidence type="ECO:0000256" key="1">
    <source>
        <dbReference type="SAM" id="MobiDB-lite"/>
    </source>
</evidence>
<protein>
    <submittedName>
        <fullName evidence="2">Uncharacterized protein</fullName>
    </submittedName>
</protein>
<evidence type="ECO:0000313" key="3">
    <source>
        <dbReference type="Proteomes" id="UP000521943"/>
    </source>
</evidence>
<comment type="caution">
    <text evidence="2">The sequence shown here is derived from an EMBL/GenBank/DDBJ whole genome shotgun (WGS) entry which is preliminary data.</text>
</comment>
<sequence length="115" mass="13315">MRFSLLPILTIVTGGFDSPLHARGYKASLNTRREFHDAVQYICTRPRCEFRTTTPKKDNKKQCIVNNETLELGYHQFVKTAEFVRAPHQRPAPSPLPKKRPATQEDPQDPKRQKQ</sequence>
<dbReference type="OrthoDB" id="3107157at2759"/>
<gene>
    <name evidence="2" type="ORF">DFP72DRAFT_922463</name>
</gene>
<evidence type="ECO:0000313" key="2">
    <source>
        <dbReference type="EMBL" id="KAF6746650.1"/>
    </source>
</evidence>
<dbReference type="Proteomes" id="UP000521943">
    <property type="component" value="Unassembled WGS sequence"/>
</dbReference>